<comment type="caution">
    <text evidence="1">The sequence shown here is derived from an EMBL/GenBank/DDBJ whole genome shotgun (WGS) entry which is preliminary data.</text>
</comment>
<keyword evidence="2" id="KW-1185">Reference proteome</keyword>
<proteinExistence type="predicted"/>
<protein>
    <recommendedName>
        <fullName evidence="3">Tail tube protein</fullName>
    </recommendedName>
</protein>
<evidence type="ECO:0008006" key="3">
    <source>
        <dbReference type="Google" id="ProtNLM"/>
    </source>
</evidence>
<accession>A0ABV2NPG4</accession>
<evidence type="ECO:0000313" key="2">
    <source>
        <dbReference type="Proteomes" id="UP001549119"/>
    </source>
</evidence>
<dbReference type="Proteomes" id="UP001549119">
    <property type="component" value="Unassembled WGS sequence"/>
</dbReference>
<dbReference type="Pfam" id="PF10618">
    <property type="entry name" value="Tail_tube"/>
    <property type="match status" value="1"/>
</dbReference>
<evidence type="ECO:0000313" key="1">
    <source>
        <dbReference type="EMBL" id="MET3868341.1"/>
    </source>
</evidence>
<name>A0ABV2NPG4_9HYPH</name>
<dbReference type="EMBL" id="JBEPNW010000002">
    <property type="protein sequence ID" value="MET3868341.1"/>
    <property type="molecule type" value="Genomic_DNA"/>
</dbReference>
<gene>
    <name evidence="1" type="ORF">ABIC20_005650</name>
</gene>
<dbReference type="RefSeq" id="WP_209650445.1">
    <property type="nucleotide sequence ID" value="NZ_JBEPNV010000001.1"/>
</dbReference>
<dbReference type="InterPro" id="IPR019596">
    <property type="entry name" value="Phage_Mu_GpM_tail_tub"/>
</dbReference>
<organism evidence="1 2">
    <name type="scientific">Methylobacterium radiotolerans</name>
    <dbReference type="NCBI Taxonomy" id="31998"/>
    <lineage>
        <taxon>Bacteria</taxon>
        <taxon>Pseudomonadati</taxon>
        <taxon>Pseudomonadota</taxon>
        <taxon>Alphaproteobacteria</taxon>
        <taxon>Hyphomicrobiales</taxon>
        <taxon>Methylobacteriaceae</taxon>
        <taxon>Methylobacterium</taxon>
    </lineage>
</organism>
<sequence length="119" mass="12503">MGQRIAGTAFVKAGNKQYDLRGSFIVSPSPSKREGVAGQDGVHGFIETPRVPFIKGDLSTTAGLTIAELDAMTDITVTAELANGKTYVLSGAWTESAHEIDTGAGKVSVNWMGLTCDEI</sequence>
<reference evidence="1 2" key="1">
    <citation type="submission" date="2024-06" db="EMBL/GenBank/DDBJ databases">
        <title>Genomics of switchgrass bacterial isolates.</title>
        <authorList>
            <person name="Shade A."/>
        </authorList>
    </citation>
    <scope>NUCLEOTIDE SEQUENCE [LARGE SCALE GENOMIC DNA]</scope>
    <source>
        <strain evidence="1 2">PvP084</strain>
    </source>
</reference>